<reference evidence="1" key="1">
    <citation type="journal article" date="2020" name="bioRxiv">
        <title>Chromosome-level reference genome of the European wasp spider Argiope bruennichi: a resource for studies on range expansion and evolutionary adaptation.</title>
        <authorList>
            <person name="Sheffer M.M."/>
            <person name="Hoppe A."/>
            <person name="Krehenwinkel H."/>
            <person name="Uhl G."/>
            <person name="Kuss A.W."/>
            <person name="Jensen L."/>
            <person name="Jensen C."/>
            <person name="Gillespie R.G."/>
            <person name="Hoff K.J."/>
            <person name="Prost S."/>
        </authorList>
    </citation>
    <scope>NUCLEOTIDE SEQUENCE</scope>
</reference>
<proteinExistence type="predicted"/>
<reference evidence="1" key="2">
    <citation type="submission" date="2020-06" db="EMBL/GenBank/DDBJ databases">
        <authorList>
            <person name="Sheffer M."/>
        </authorList>
    </citation>
    <scope>NUCLEOTIDE SEQUENCE</scope>
</reference>
<accession>A0A8T0F919</accession>
<organism evidence="1 2">
    <name type="scientific">Argiope bruennichi</name>
    <name type="common">Wasp spider</name>
    <name type="synonym">Aranea bruennichi</name>
    <dbReference type="NCBI Taxonomy" id="94029"/>
    <lineage>
        <taxon>Eukaryota</taxon>
        <taxon>Metazoa</taxon>
        <taxon>Ecdysozoa</taxon>
        <taxon>Arthropoda</taxon>
        <taxon>Chelicerata</taxon>
        <taxon>Arachnida</taxon>
        <taxon>Araneae</taxon>
        <taxon>Araneomorphae</taxon>
        <taxon>Entelegynae</taxon>
        <taxon>Araneoidea</taxon>
        <taxon>Araneidae</taxon>
        <taxon>Argiope</taxon>
    </lineage>
</organism>
<gene>
    <name evidence="1" type="ORF">HNY73_008480</name>
</gene>
<protein>
    <submittedName>
        <fullName evidence="1">Uncharacterized protein</fullName>
    </submittedName>
</protein>
<keyword evidence="2" id="KW-1185">Reference proteome</keyword>
<dbReference type="Proteomes" id="UP000807504">
    <property type="component" value="Unassembled WGS sequence"/>
</dbReference>
<dbReference type="EMBL" id="JABXBU010000015">
    <property type="protein sequence ID" value="KAF8786808.1"/>
    <property type="molecule type" value="Genomic_DNA"/>
</dbReference>
<evidence type="ECO:0000313" key="2">
    <source>
        <dbReference type="Proteomes" id="UP000807504"/>
    </source>
</evidence>
<sequence>MKVIAIGTRFPVGFEFRWRRRSIVSLYNKSLEDHVHQAINHTSCYNLQSDHDFKLDSCFDGVEEPS</sequence>
<comment type="caution">
    <text evidence="1">The sequence shown here is derived from an EMBL/GenBank/DDBJ whole genome shotgun (WGS) entry which is preliminary data.</text>
</comment>
<dbReference type="AlphaFoldDB" id="A0A8T0F919"/>
<evidence type="ECO:0000313" key="1">
    <source>
        <dbReference type="EMBL" id="KAF8786808.1"/>
    </source>
</evidence>
<name>A0A8T0F919_ARGBR</name>